<keyword evidence="3" id="KW-0472">Membrane</keyword>
<dbReference type="PROSITE" id="PS50850">
    <property type="entry name" value="MFS"/>
    <property type="match status" value="1"/>
</dbReference>
<dbReference type="InterPro" id="IPR036259">
    <property type="entry name" value="MFS_trans_sf"/>
</dbReference>
<accession>A0A137P080</accession>
<comment type="subcellular location">
    <subcellularLocation>
        <location evidence="1">Membrane</location>
        <topology evidence="1">Multi-pass membrane protein</topology>
    </subcellularLocation>
</comment>
<evidence type="ECO:0000256" key="1">
    <source>
        <dbReference type="ARBA" id="ARBA00004141"/>
    </source>
</evidence>
<feature type="transmembrane region" description="Helical" evidence="3">
    <location>
        <begin position="106"/>
        <end position="125"/>
    </location>
</feature>
<sequence length="428" mass="46378">MNNTEFNSQVKDYDTEIKEEITQIADKYPVDGYYAWVQVFAGLMVHFAVFGTAGSFGVYVVEYMNSPEFHGEPDFLLNFIGSLGPAIYAVVSIPSGILVSKIGHRINMLGGAIIFGVGLIIASFAQQVWTLFIGQALFLGVAISFCFIPAISIVPQWLDKHIGLGMGICAAGSGVGGLVLAPIVQVIIDSIGWRWALRINGIFGAIVLALCAITLQTRVPFKAPSIFDRDIITNTKFLALWGQGAITCFAYWVPFFLMPAYAQYHGISASTASLIVGLMNGASALGRIATGVIADKLGNINTLIISNLICSLSFILIWNFATVTWSLILFSLIFGFFSSALFTNSALLTPQLFGFEKLAQVNGMFYAGFAPGYLAGTISATAIVNLYTIGDLKNYLPMFFFLFGCYIASCIFLVLLRVQVTKGFIVKV</sequence>
<feature type="transmembrane region" description="Helical" evidence="3">
    <location>
        <begin position="195"/>
        <end position="216"/>
    </location>
</feature>
<dbReference type="EMBL" id="KQ964573">
    <property type="protein sequence ID" value="KXN68483.1"/>
    <property type="molecule type" value="Genomic_DNA"/>
</dbReference>
<feature type="transmembrane region" description="Helical" evidence="3">
    <location>
        <begin position="267"/>
        <end position="288"/>
    </location>
</feature>
<keyword evidence="6" id="KW-1185">Reference proteome</keyword>
<feature type="transmembrane region" description="Helical" evidence="3">
    <location>
        <begin position="365"/>
        <end position="389"/>
    </location>
</feature>
<evidence type="ECO:0000256" key="2">
    <source>
        <dbReference type="ARBA" id="ARBA00006727"/>
    </source>
</evidence>
<name>A0A137P080_CONC2</name>
<dbReference type="GO" id="GO:0016020">
    <property type="term" value="C:membrane"/>
    <property type="evidence" value="ECO:0007669"/>
    <property type="project" value="UniProtKB-SubCell"/>
</dbReference>
<dbReference type="SUPFAM" id="SSF103473">
    <property type="entry name" value="MFS general substrate transporter"/>
    <property type="match status" value="1"/>
</dbReference>
<feature type="domain" description="Major facilitator superfamily (MFS) profile" evidence="4">
    <location>
        <begin position="34"/>
        <end position="422"/>
    </location>
</feature>
<evidence type="ECO:0000259" key="4">
    <source>
        <dbReference type="PROSITE" id="PS50850"/>
    </source>
</evidence>
<organism evidence="5 6">
    <name type="scientific">Conidiobolus coronatus (strain ATCC 28846 / CBS 209.66 / NRRL 28638)</name>
    <name type="common">Delacroixia coronata</name>
    <dbReference type="NCBI Taxonomy" id="796925"/>
    <lineage>
        <taxon>Eukaryota</taxon>
        <taxon>Fungi</taxon>
        <taxon>Fungi incertae sedis</taxon>
        <taxon>Zoopagomycota</taxon>
        <taxon>Entomophthoromycotina</taxon>
        <taxon>Entomophthoromycetes</taxon>
        <taxon>Entomophthorales</taxon>
        <taxon>Ancylistaceae</taxon>
        <taxon>Conidiobolus</taxon>
    </lineage>
</organism>
<dbReference type="OMA" id="APYHAGW"/>
<feature type="transmembrane region" description="Helical" evidence="3">
    <location>
        <begin position="131"/>
        <end position="151"/>
    </location>
</feature>
<dbReference type="AlphaFoldDB" id="A0A137P080"/>
<feature type="transmembrane region" description="Helical" evidence="3">
    <location>
        <begin position="33"/>
        <end position="59"/>
    </location>
</feature>
<evidence type="ECO:0000313" key="5">
    <source>
        <dbReference type="EMBL" id="KXN68483.1"/>
    </source>
</evidence>
<dbReference type="OrthoDB" id="2213137at2759"/>
<dbReference type="PANTHER" id="PTHR11360">
    <property type="entry name" value="MONOCARBOXYLATE TRANSPORTER"/>
    <property type="match status" value="1"/>
</dbReference>
<comment type="similarity">
    <text evidence="2">Belongs to the major facilitator superfamily. Monocarboxylate porter (TC 2.A.1.13) family.</text>
</comment>
<gene>
    <name evidence="5" type="ORF">CONCODRAFT_79723</name>
</gene>
<evidence type="ECO:0000313" key="6">
    <source>
        <dbReference type="Proteomes" id="UP000070444"/>
    </source>
</evidence>
<dbReference type="Pfam" id="PF07690">
    <property type="entry name" value="MFS_1"/>
    <property type="match status" value="2"/>
</dbReference>
<protein>
    <submittedName>
        <fullName evidence="5">MFS general substrate transporter</fullName>
    </submittedName>
</protein>
<dbReference type="Gene3D" id="1.20.1250.20">
    <property type="entry name" value="MFS general substrate transporter like domains"/>
    <property type="match status" value="2"/>
</dbReference>
<reference evidence="5 6" key="1">
    <citation type="journal article" date="2015" name="Genome Biol. Evol.">
        <title>Phylogenomic analyses indicate that early fungi evolved digesting cell walls of algal ancestors of land plants.</title>
        <authorList>
            <person name="Chang Y."/>
            <person name="Wang S."/>
            <person name="Sekimoto S."/>
            <person name="Aerts A.L."/>
            <person name="Choi C."/>
            <person name="Clum A."/>
            <person name="LaButti K.M."/>
            <person name="Lindquist E.A."/>
            <person name="Yee Ngan C."/>
            <person name="Ohm R.A."/>
            <person name="Salamov A.A."/>
            <person name="Grigoriev I.V."/>
            <person name="Spatafora J.W."/>
            <person name="Berbee M.L."/>
        </authorList>
    </citation>
    <scope>NUCLEOTIDE SEQUENCE [LARGE SCALE GENOMIC DNA]</scope>
    <source>
        <strain evidence="5 6">NRRL 28638</strain>
    </source>
</reference>
<proteinExistence type="inferred from homology"/>
<dbReference type="GO" id="GO:0022857">
    <property type="term" value="F:transmembrane transporter activity"/>
    <property type="evidence" value="ECO:0007669"/>
    <property type="project" value="InterPro"/>
</dbReference>
<dbReference type="InterPro" id="IPR020846">
    <property type="entry name" value="MFS_dom"/>
</dbReference>
<dbReference type="InterPro" id="IPR011701">
    <property type="entry name" value="MFS"/>
</dbReference>
<evidence type="ECO:0000256" key="3">
    <source>
        <dbReference type="SAM" id="Phobius"/>
    </source>
</evidence>
<keyword evidence="3" id="KW-1133">Transmembrane helix</keyword>
<keyword evidence="3" id="KW-0812">Transmembrane</keyword>
<dbReference type="PANTHER" id="PTHR11360:SF284">
    <property type="entry name" value="EG:103B4.3 PROTEIN-RELATED"/>
    <property type="match status" value="1"/>
</dbReference>
<feature type="transmembrane region" description="Helical" evidence="3">
    <location>
        <begin position="237"/>
        <end position="261"/>
    </location>
</feature>
<dbReference type="InterPro" id="IPR050327">
    <property type="entry name" value="Proton-linked_MCT"/>
</dbReference>
<feature type="transmembrane region" description="Helical" evidence="3">
    <location>
        <begin position="327"/>
        <end position="353"/>
    </location>
</feature>
<feature type="transmembrane region" description="Helical" evidence="3">
    <location>
        <begin position="79"/>
        <end position="99"/>
    </location>
</feature>
<feature type="transmembrane region" description="Helical" evidence="3">
    <location>
        <begin position="163"/>
        <end position="183"/>
    </location>
</feature>
<feature type="transmembrane region" description="Helical" evidence="3">
    <location>
        <begin position="300"/>
        <end position="321"/>
    </location>
</feature>
<dbReference type="Proteomes" id="UP000070444">
    <property type="component" value="Unassembled WGS sequence"/>
</dbReference>
<feature type="transmembrane region" description="Helical" evidence="3">
    <location>
        <begin position="395"/>
        <end position="416"/>
    </location>
</feature>